<name>A0A3M5SXJ9_9PSED</name>
<comment type="caution">
    <text evidence="1">The sequence shown here is derived from an EMBL/GenBank/DDBJ whole genome shotgun (WGS) entry which is preliminary data.</text>
</comment>
<dbReference type="EMBL" id="RBTX01000644">
    <property type="protein sequence ID" value="RMU25497.1"/>
    <property type="molecule type" value="Genomic_DNA"/>
</dbReference>
<dbReference type="Proteomes" id="UP000281514">
    <property type="component" value="Unassembled WGS sequence"/>
</dbReference>
<sequence>MTFRDAVLTAKTESVALLTESSPRGRHDVLGNESLFHTPLIALTIILLARSRAKPKQDEIGMLVGVCFEKSLAGFKGSSQELGWSANLRIRTVKAFTFLENTGFITIEKSTSRIEATESGKKLIDNILKDESRLCIALLMIKRAYRNICKERAVEVKLNEI</sequence>
<dbReference type="AlphaFoldDB" id="A0A3M5SXJ9"/>
<protein>
    <submittedName>
        <fullName evidence="1">Uncharacterized protein</fullName>
    </submittedName>
</protein>
<evidence type="ECO:0000313" key="1">
    <source>
        <dbReference type="EMBL" id="RMU25497.1"/>
    </source>
</evidence>
<dbReference type="RefSeq" id="WP_024421072.1">
    <property type="nucleotide sequence ID" value="NZ_CP091143.1"/>
</dbReference>
<organism evidence="1 2">
    <name type="scientific">Pseudomonas avellanae</name>
    <dbReference type="NCBI Taxonomy" id="46257"/>
    <lineage>
        <taxon>Bacteria</taxon>
        <taxon>Pseudomonadati</taxon>
        <taxon>Pseudomonadota</taxon>
        <taxon>Gammaproteobacteria</taxon>
        <taxon>Pseudomonadales</taxon>
        <taxon>Pseudomonadaceae</taxon>
        <taxon>Pseudomonas</taxon>
    </lineage>
</organism>
<reference evidence="1 2" key="1">
    <citation type="submission" date="2018-08" db="EMBL/GenBank/DDBJ databases">
        <title>Recombination of ecologically and evolutionarily significant loci maintains genetic cohesion in the Pseudomonas syringae species complex.</title>
        <authorList>
            <person name="Dillon M."/>
            <person name="Thakur S."/>
            <person name="Almeida R.N.D."/>
            <person name="Weir B.S."/>
            <person name="Guttman D.S."/>
        </authorList>
    </citation>
    <scope>NUCLEOTIDE SEQUENCE [LARGE SCALE GENOMIC DNA]</scope>
    <source>
        <strain evidence="1 2">ICMP 9749</strain>
    </source>
</reference>
<evidence type="ECO:0000313" key="2">
    <source>
        <dbReference type="Proteomes" id="UP000281514"/>
    </source>
</evidence>
<proteinExistence type="predicted"/>
<accession>A0A3M5SXJ9</accession>
<gene>
    <name evidence="1" type="ORF">ALP32_200256</name>
</gene>